<evidence type="ECO:0000256" key="3">
    <source>
        <dbReference type="ARBA" id="ARBA00022989"/>
    </source>
</evidence>
<dbReference type="PANTHER" id="PTHR15948:SF0">
    <property type="entry name" value="GOLGI PH REGULATOR A-RELATED"/>
    <property type="match status" value="1"/>
</dbReference>
<comment type="subcellular location">
    <subcellularLocation>
        <location evidence="1">Membrane</location>
        <topology evidence="1">Multi-pass membrane protein</topology>
    </subcellularLocation>
</comment>
<keyword evidence="2 5" id="KW-0812">Transmembrane</keyword>
<proteinExistence type="predicted"/>
<keyword evidence="3 5" id="KW-1133">Transmembrane helix</keyword>
<accession>A0A0C2SMZ7</accession>
<feature type="transmembrane region" description="Helical" evidence="5">
    <location>
        <begin position="208"/>
        <end position="231"/>
    </location>
</feature>
<dbReference type="EMBL" id="KN818248">
    <property type="protein sequence ID" value="KIL64585.1"/>
    <property type="molecule type" value="Genomic_DNA"/>
</dbReference>
<dbReference type="PANTHER" id="PTHR15948">
    <property type="entry name" value="G-PROTEIN COUPLED RECEPTOR 89-RELATED"/>
    <property type="match status" value="1"/>
</dbReference>
<dbReference type="Pfam" id="PF12537">
    <property type="entry name" value="GPHR_N"/>
    <property type="match status" value="1"/>
</dbReference>
<sequence>MSSIAILQNVSLIALRLGLFCACRKYLSKSLYPDLASLSIDASPGIPSTIRHTHSSTVEVELGILPSPASLPVDGSSSRRMVSSQKVLHSSISQAMFSLVLTESCILFLLLVLQATNTLNSSTRLYNWRYSLTFLTISILAIIPQCMSLLLMVGMQPNQSSGRRKFHGVRIAISFIPVIALLFAIAHIPLPKGLTSHDTMTSILSRLIILGTIILGLLSGFGAISNSWGFIPFFSNSKPVPTEQQISSTEYSLSAIRNDLKDRHAFKLSQHFQADRTWLSRVSATFRPGSELDQEIRGLEALEYEMVRKVEALRDARDAAKFSSSWRGRAFRVVGYLFAIYCVVRILSALANLFIPSQRLASSETTYSDIISELVVYILSWIYTKRSIRLEEVTPTARQLSLVFVGIMILTSVRLVLRGVTGALRVTSRNLSASLMLLILAQLMGIYLLSTIVQMRSSFPPPPKSPNDNAEVVNLFSTIPPYEVFGSLFDWSFLIAAISSTVVRWGAQKVNNASE</sequence>
<evidence type="ECO:0000256" key="1">
    <source>
        <dbReference type="ARBA" id="ARBA00004141"/>
    </source>
</evidence>
<feature type="transmembrane region" description="Helical" evidence="5">
    <location>
        <begin position="87"/>
        <end position="112"/>
    </location>
</feature>
<evidence type="ECO:0000259" key="6">
    <source>
        <dbReference type="Pfam" id="PF12430"/>
    </source>
</evidence>
<dbReference type="HOGENOM" id="CLU_029388_1_0_1"/>
<dbReference type="Pfam" id="PF12430">
    <property type="entry name" value="ABA_GPCR"/>
    <property type="match status" value="1"/>
</dbReference>
<gene>
    <name evidence="8" type="ORF">M378DRAFT_186676</name>
</gene>
<dbReference type="Proteomes" id="UP000054549">
    <property type="component" value="Unassembled WGS sequence"/>
</dbReference>
<dbReference type="OrthoDB" id="264392at2759"/>
<keyword evidence="4 5" id="KW-0472">Membrane</keyword>
<dbReference type="InParanoid" id="A0A0C2SMZ7"/>
<reference evidence="8 9" key="1">
    <citation type="submission" date="2014-04" db="EMBL/GenBank/DDBJ databases">
        <title>Evolutionary Origins and Diversification of the Mycorrhizal Mutualists.</title>
        <authorList>
            <consortium name="DOE Joint Genome Institute"/>
            <consortium name="Mycorrhizal Genomics Consortium"/>
            <person name="Kohler A."/>
            <person name="Kuo A."/>
            <person name="Nagy L.G."/>
            <person name="Floudas D."/>
            <person name="Copeland A."/>
            <person name="Barry K.W."/>
            <person name="Cichocki N."/>
            <person name="Veneault-Fourrey C."/>
            <person name="LaButti K."/>
            <person name="Lindquist E.A."/>
            <person name="Lipzen A."/>
            <person name="Lundell T."/>
            <person name="Morin E."/>
            <person name="Murat C."/>
            <person name="Riley R."/>
            <person name="Ohm R."/>
            <person name="Sun H."/>
            <person name="Tunlid A."/>
            <person name="Henrissat B."/>
            <person name="Grigoriev I.V."/>
            <person name="Hibbett D.S."/>
            <person name="Martin F."/>
        </authorList>
    </citation>
    <scope>NUCLEOTIDE SEQUENCE [LARGE SCALE GENOMIC DNA]</scope>
    <source>
        <strain evidence="8 9">Koide BX008</strain>
    </source>
</reference>
<name>A0A0C2SMZ7_AMAMK</name>
<feature type="transmembrane region" description="Helical" evidence="5">
    <location>
        <begin position="167"/>
        <end position="188"/>
    </location>
</feature>
<feature type="domain" description="Abscisic acid G-protein coupled receptor-like" evidence="6">
    <location>
        <begin position="322"/>
        <end position="508"/>
    </location>
</feature>
<feature type="transmembrane region" description="Helical" evidence="5">
    <location>
        <begin position="132"/>
        <end position="155"/>
    </location>
</feature>
<evidence type="ECO:0000256" key="4">
    <source>
        <dbReference type="ARBA" id="ARBA00023136"/>
    </source>
</evidence>
<dbReference type="GO" id="GO:0016020">
    <property type="term" value="C:membrane"/>
    <property type="evidence" value="ECO:0007669"/>
    <property type="project" value="UniProtKB-SubCell"/>
</dbReference>
<evidence type="ECO:0000259" key="7">
    <source>
        <dbReference type="Pfam" id="PF12537"/>
    </source>
</evidence>
<dbReference type="InterPro" id="IPR025969">
    <property type="entry name" value="ABA_GPCR_dom"/>
</dbReference>
<evidence type="ECO:0008006" key="10">
    <source>
        <dbReference type="Google" id="ProtNLM"/>
    </source>
</evidence>
<organism evidence="8 9">
    <name type="scientific">Amanita muscaria (strain Koide BX008)</name>
    <dbReference type="NCBI Taxonomy" id="946122"/>
    <lineage>
        <taxon>Eukaryota</taxon>
        <taxon>Fungi</taxon>
        <taxon>Dikarya</taxon>
        <taxon>Basidiomycota</taxon>
        <taxon>Agaricomycotina</taxon>
        <taxon>Agaricomycetes</taxon>
        <taxon>Agaricomycetidae</taxon>
        <taxon>Agaricales</taxon>
        <taxon>Pluteineae</taxon>
        <taxon>Amanitaceae</taxon>
        <taxon>Amanita</taxon>
    </lineage>
</organism>
<dbReference type="AlphaFoldDB" id="A0A0C2SMZ7"/>
<feature type="transmembrane region" description="Helical" evidence="5">
    <location>
        <begin position="396"/>
        <end position="417"/>
    </location>
</feature>
<dbReference type="InterPro" id="IPR015672">
    <property type="entry name" value="GPHR/GTG"/>
</dbReference>
<evidence type="ECO:0000313" key="9">
    <source>
        <dbReference type="Proteomes" id="UP000054549"/>
    </source>
</evidence>
<feature type="domain" description="Golgi pH regulator conserved" evidence="7">
    <location>
        <begin position="199"/>
        <end position="263"/>
    </location>
</feature>
<evidence type="ECO:0000256" key="2">
    <source>
        <dbReference type="ARBA" id="ARBA00022692"/>
    </source>
</evidence>
<feature type="transmembrane region" description="Helical" evidence="5">
    <location>
        <begin position="333"/>
        <end position="355"/>
    </location>
</feature>
<feature type="transmembrane region" description="Helical" evidence="5">
    <location>
        <begin position="429"/>
        <end position="449"/>
    </location>
</feature>
<keyword evidence="9" id="KW-1185">Reference proteome</keyword>
<protein>
    <recommendedName>
        <fullName evidence="10">G protein-coupled receptor 89</fullName>
    </recommendedName>
</protein>
<evidence type="ECO:0000313" key="8">
    <source>
        <dbReference type="EMBL" id="KIL64585.1"/>
    </source>
</evidence>
<dbReference type="InterPro" id="IPR022535">
    <property type="entry name" value="Golgi_pH-regulator_cons_dom"/>
</dbReference>
<evidence type="ECO:0000256" key="5">
    <source>
        <dbReference type="SAM" id="Phobius"/>
    </source>
</evidence>